<evidence type="ECO:0000256" key="8">
    <source>
        <dbReference type="SAM" id="Phobius"/>
    </source>
</evidence>
<dbReference type="EMBL" id="JAJHJB010000012">
    <property type="protein sequence ID" value="MCC5465782.1"/>
    <property type="molecule type" value="Genomic_DNA"/>
</dbReference>
<keyword evidence="3" id="KW-0813">Transport</keyword>
<feature type="transmembrane region" description="Helical" evidence="8">
    <location>
        <begin position="267"/>
        <end position="289"/>
    </location>
</feature>
<evidence type="ECO:0000256" key="5">
    <source>
        <dbReference type="ARBA" id="ARBA00022692"/>
    </source>
</evidence>
<evidence type="ECO:0000256" key="7">
    <source>
        <dbReference type="ARBA" id="ARBA00023136"/>
    </source>
</evidence>
<sequence>MIRISNYQLFSLMVLFEIGSSILFVSGIDAKQDAWIVVLLSMFVGFALMWVYTELQKKFPQENLAAIIIKILGKYLGIPLVLLYALFFLYCSTRIFRDFGEVIVTTFLVKTPLLVVLIVFMLTALYVLFLGLEVLGRTSEILLPIVLFSIISVIIMVGISGRIQLEGLSPVLANGWQPVFKEVYPKFVNSPFGEAAVFMMYWCYLDTKQPVRKISFWAISTAGLIITIIDVISICVLGVTIAGATTIPFLGVIKLINIGDIITNLDAFGIVLMFIGGFYKMILFFYGGVQAFATVFKGVDSRWIMVLSAIFVLWLSIVFEPNYPYHIWLGHKVSLPYIHNVFQTIIPPFLLLIYWFKGKDSIC</sequence>
<name>A0ABS8HUI7_9FIRM</name>
<dbReference type="NCBIfam" id="TIGR00912">
    <property type="entry name" value="2A0309"/>
    <property type="match status" value="1"/>
</dbReference>
<feature type="transmembrane region" description="Helical" evidence="8">
    <location>
        <begin position="34"/>
        <end position="52"/>
    </location>
</feature>
<evidence type="ECO:0000256" key="4">
    <source>
        <dbReference type="ARBA" id="ARBA00022544"/>
    </source>
</evidence>
<feature type="transmembrane region" description="Helical" evidence="8">
    <location>
        <begin position="301"/>
        <end position="317"/>
    </location>
</feature>
<keyword evidence="6 8" id="KW-1133">Transmembrane helix</keyword>
<feature type="transmembrane region" description="Helical" evidence="8">
    <location>
        <begin position="337"/>
        <end position="356"/>
    </location>
</feature>
<keyword evidence="10" id="KW-1185">Reference proteome</keyword>
<feature type="transmembrane region" description="Helical" evidence="8">
    <location>
        <begin position="183"/>
        <end position="204"/>
    </location>
</feature>
<evidence type="ECO:0000256" key="2">
    <source>
        <dbReference type="ARBA" id="ARBA00007998"/>
    </source>
</evidence>
<keyword evidence="4" id="KW-0309">Germination</keyword>
<reference evidence="9" key="1">
    <citation type="submission" date="2021-11" db="EMBL/GenBank/DDBJ databases">
        <title>Description of a new species Pelosinus isolated from the bottom sediments of Lake Baikal.</title>
        <authorList>
            <person name="Zakharyuk A."/>
        </authorList>
    </citation>
    <scope>NUCLEOTIDE SEQUENCE</scope>
    <source>
        <strain evidence="9">Bkl1</strain>
    </source>
</reference>
<dbReference type="RefSeq" id="WP_229535010.1">
    <property type="nucleotide sequence ID" value="NZ_JAJHJB010000012.1"/>
</dbReference>
<feature type="transmembrane region" description="Helical" evidence="8">
    <location>
        <begin position="7"/>
        <end position="28"/>
    </location>
</feature>
<feature type="transmembrane region" description="Helical" evidence="8">
    <location>
        <begin position="216"/>
        <end position="247"/>
    </location>
</feature>
<evidence type="ECO:0000256" key="1">
    <source>
        <dbReference type="ARBA" id="ARBA00004141"/>
    </source>
</evidence>
<proteinExistence type="inferred from homology"/>
<keyword evidence="7 8" id="KW-0472">Membrane</keyword>
<dbReference type="PANTHER" id="PTHR34975:SF2">
    <property type="entry name" value="SPORE GERMINATION PROTEIN A2"/>
    <property type="match status" value="1"/>
</dbReference>
<organism evidence="9 10">
    <name type="scientific">Pelosinus baikalensis</name>
    <dbReference type="NCBI Taxonomy" id="2892015"/>
    <lineage>
        <taxon>Bacteria</taxon>
        <taxon>Bacillati</taxon>
        <taxon>Bacillota</taxon>
        <taxon>Negativicutes</taxon>
        <taxon>Selenomonadales</taxon>
        <taxon>Sporomusaceae</taxon>
        <taxon>Pelosinus</taxon>
    </lineage>
</organism>
<dbReference type="InterPro" id="IPR004761">
    <property type="entry name" value="Spore_GerAB"/>
</dbReference>
<evidence type="ECO:0000313" key="9">
    <source>
        <dbReference type="EMBL" id="MCC5465782.1"/>
    </source>
</evidence>
<comment type="caution">
    <text evidence="9">The sequence shown here is derived from an EMBL/GenBank/DDBJ whole genome shotgun (WGS) entry which is preliminary data.</text>
</comment>
<comment type="similarity">
    <text evidence="2">Belongs to the amino acid-polyamine-organocation (APC) superfamily. Spore germination protein (SGP) (TC 2.A.3.9) family.</text>
</comment>
<dbReference type="Proteomes" id="UP001165492">
    <property type="component" value="Unassembled WGS sequence"/>
</dbReference>
<evidence type="ECO:0000313" key="10">
    <source>
        <dbReference type="Proteomes" id="UP001165492"/>
    </source>
</evidence>
<feature type="transmembrane region" description="Helical" evidence="8">
    <location>
        <begin position="64"/>
        <end position="90"/>
    </location>
</feature>
<keyword evidence="5 8" id="KW-0812">Transmembrane</keyword>
<gene>
    <name evidence="9" type="ORF">LMF89_10485</name>
</gene>
<dbReference type="PANTHER" id="PTHR34975">
    <property type="entry name" value="SPORE GERMINATION PROTEIN A2"/>
    <property type="match status" value="1"/>
</dbReference>
<evidence type="ECO:0000256" key="3">
    <source>
        <dbReference type="ARBA" id="ARBA00022448"/>
    </source>
</evidence>
<feature type="transmembrane region" description="Helical" evidence="8">
    <location>
        <begin position="141"/>
        <end position="163"/>
    </location>
</feature>
<comment type="subcellular location">
    <subcellularLocation>
        <location evidence="1">Membrane</location>
        <topology evidence="1">Multi-pass membrane protein</topology>
    </subcellularLocation>
</comment>
<accession>A0ABS8HUI7</accession>
<evidence type="ECO:0000256" key="6">
    <source>
        <dbReference type="ARBA" id="ARBA00022989"/>
    </source>
</evidence>
<feature type="transmembrane region" description="Helical" evidence="8">
    <location>
        <begin position="102"/>
        <end position="129"/>
    </location>
</feature>
<protein>
    <submittedName>
        <fullName evidence="9">Spore germination protein</fullName>
    </submittedName>
</protein>
<dbReference type="Pfam" id="PF03845">
    <property type="entry name" value="Spore_permease"/>
    <property type="match status" value="1"/>
</dbReference>